<dbReference type="SUPFAM" id="SSF47616">
    <property type="entry name" value="GST C-terminal domain-like"/>
    <property type="match status" value="1"/>
</dbReference>
<sequence>MQPHQAGPHLVAQEGPFSAATASLPVLQYFPARGRAEPTRLALALAQVEWFEPPVGPILPLLRRQLDGWPFRQLPRFIDERNGKVDIVQSMAILRHIARKFELYGGDEQEAAFIDMVVDAAQELRAQLKGVWWRRGDAGAVADYARTTLAREADLLAASDQPGPGLACLERLAADEESPWLGGCGRPSVADVCVFDLVDCHLAAPELAGAVRERFPALMAHHRRFAAQPGVREYLSSGNRHPHVFADDWRALQAEGAAGEEARK</sequence>
<dbReference type="GO" id="GO:0004364">
    <property type="term" value="F:glutathione transferase activity"/>
    <property type="evidence" value="ECO:0007669"/>
    <property type="project" value="UniProtKB-EC"/>
</dbReference>
<feature type="domain" description="GST N-terminal" evidence="6">
    <location>
        <begin position="23"/>
        <end position="105"/>
    </location>
</feature>
<keyword evidence="4" id="KW-0808">Transferase</keyword>
<dbReference type="InterPro" id="IPR004045">
    <property type="entry name" value="Glutathione_S-Trfase_N"/>
</dbReference>
<dbReference type="PANTHER" id="PTHR11571:SF222">
    <property type="entry name" value="GLUTATHIONE TRANSFERASE"/>
    <property type="match status" value="1"/>
</dbReference>
<evidence type="ECO:0000256" key="3">
    <source>
        <dbReference type="ARBA" id="ARBA00012452"/>
    </source>
</evidence>
<organism evidence="8 9">
    <name type="scientific">Raphidocelis subcapitata</name>
    <dbReference type="NCBI Taxonomy" id="307507"/>
    <lineage>
        <taxon>Eukaryota</taxon>
        <taxon>Viridiplantae</taxon>
        <taxon>Chlorophyta</taxon>
        <taxon>core chlorophytes</taxon>
        <taxon>Chlorophyceae</taxon>
        <taxon>CS clade</taxon>
        <taxon>Sphaeropleales</taxon>
        <taxon>Selenastraceae</taxon>
        <taxon>Raphidocelis</taxon>
    </lineage>
</organism>
<name>A0A2V0NVL8_9CHLO</name>
<dbReference type="InParanoid" id="A0A2V0NVL8"/>
<dbReference type="CDD" id="cd03039">
    <property type="entry name" value="GST_N_Sigma_like"/>
    <property type="match status" value="1"/>
</dbReference>
<dbReference type="EMBL" id="BDRX01000026">
    <property type="protein sequence ID" value="GBF91688.1"/>
    <property type="molecule type" value="Genomic_DNA"/>
</dbReference>
<gene>
    <name evidence="8" type="ORF">Rsub_03992</name>
</gene>
<protein>
    <recommendedName>
        <fullName evidence="3">glutathione transferase</fullName>
        <ecNumber evidence="3">2.5.1.18</ecNumber>
    </recommendedName>
</protein>
<accession>A0A2V0NVL8</accession>
<reference evidence="8 9" key="1">
    <citation type="journal article" date="2018" name="Sci. Rep.">
        <title>Raphidocelis subcapitata (=Pseudokirchneriella subcapitata) provides an insight into genome evolution and environmental adaptations in the Sphaeropleales.</title>
        <authorList>
            <person name="Suzuki S."/>
            <person name="Yamaguchi H."/>
            <person name="Nakajima N."/>
            <person name="Kawachi M."/>
        </authorList>
    </citation>
    <scope>NUCLEOTIDE SEQUENCE [LARGE SCALE GENOMIC DNA]</scope>
    <source>
        <strain evidence="8 9">NIES-35</strain>
    </source>
</reference>
<dbReference type="Pfam" id="PF14497">
    <property type="entry name" value="GST_C_3"/>
    <property type="match status" value="1"/>
</dbReference>
<dbReference type="SFLD" id="SFLDS00019">
    <property type="entry name" value="Glutathione_Transferase_(cytos"/>
    <property type="match status" value="1"/>
</dbReference>
<dbReference type="Proteomes" id="UP000247498">
    <property type="component" value="Unassembled WGS sequence"/>
</dbReference>
<evidence type="ECO:0000313" key="8">
    <source>
        <dbReference type="EMBL" id="GBF91688.1"/>
    </source>
</evidence>
<comment type="catalytic activity">
    <reaction evidence="5">
        <text>RX + glutathione = an S-substituted glutathione + a halide anion + H(+)</text>
        <dbReference type="Rhea" id="RHEA:16437"/>
        <dbReference type="ChEBI" id="CHEBI:15378"/>
        <dbReference type="ChEBI" id="CHEBI:16042"/>
        <dbReference type="ChEBI" id="CHEBI:17792"/>
        <dbReference type="ChEBI" id="CHEBI:57925"/>
        <dbReference type="ChEBI" id="CHEBI:90779"/>
        <dbReference type="EC" id="2.5.1.18"/>
    </reaction>
</comment>
<dbReference type="InterPro" id="IPR036249">
    <property type="entry name" value="Thioredoxin-like_sf"/>
</dbReference>
<dbReference type="OrthoDB" id="4951845at2759"/>
<comment type="caution">
    <text evidence="8">The sequence shown here is derived from an EMBL/GenBank/DDBJ whole genome shotgun (WGS) entry which is preliminary data.</text>
</comment>
<dbReference type="PROSITE" id="PS50404">
    <property type="entry name" value="GST_NTER"/>
    <property type="match status" value="1"/>
</dbReference>
<dbReference type="PANTHER" id="PTHR11571">
    <property type="entry name" value="GLUTATHIONE S-TRANSFERASE"/>
    <property type="match status" value="1"/>
</dbReference>
<dbReference type="InterPro" id="IPR004046">
    <property type="entry name" value="GST_C"/>
</dbReference>
<keyword evidence="9" id="KW-1185">Reference proteome</keyword>
<dbReference type="InterPro" id="IPR040079">
    <property type="entry name" value="Glutathione_S-Trfase"/>
</dbReference>
<evidence type="ECO:0000256" key="5">
    <source>
        <dbReference type="ARBA" id="ARBA00047960"/>
    </source>
</evidence>
<dbReference type="Gene3D" id="1.20.1050.130">
    <property type="match status" value="1"/>
</dbReference>
<evidence type="ECO:0000259" key="7">
    <source>
        <dbReference type="PROSITE" id="PS50405"/>
    </source>
</evidence>
<evidence type="ECO:0000313" key="9">
    <source>
        <dbReference type="Proteomes" id="UP000247498"/>
    </source>
</evidence>
<evidence type="ECO:0000259" key="6">
    <source>
        <dbReference type="PROSITE" id="PS50404"/>
    </source>
</evidence>
<dbReference type="STRING" id="307507.A0A2V0NVL8"/>
<dbReference type="InterPro" id="IPR050213">
    <property type="entry name" value="GST_superfamily"/>
</dbReference>
<evidence type="ECO:0000256" key="2">
    <source>
        <dbReference type="ARBA" id="ARBA00005861"/>
    </source>
</evidence>
<dbReference type="SUPFAM" id="SSF52833">
    <property type="entry name" value="Thioredoxin-like"/>
    <property type="match status" value="1"/>
</dbReference>
<evidence type="ECO:0000256" key="1">
    <source>
        <dbReference type="ARBA" id="ARBA00003701"/>
    </source>
</evidence>
<dbReference type="InterPro" id="IPR010987">
    <property type="entry name" value="Glutathione-S-Trfase_C-like"/>
</dbReference>
<comment type="similarity">
    <text evidence="2">Belongs to the GST superfamily. Mu family.</text>
</comment>
<dbReference type="EC" id="2.5.1.18" evidence="3"/>
<dbReference type="GO" id="GO:0006749">
    <property type="term" value="P:glutathione metabolic process"/>
    <property type="evidence" value="ECO:0007669"/>
    <property type="project" value="TreeGrafter"/>
</dbReference>
<proteinExistence type="inferred from homology"/>
<dbReference type="InterPro" id="IPR036282">
    <property type="entry name" value="Glutathione-S-Trfase_C_sf"/>
</dbReference>
<feature type="domain" description="GST C-terminal" evidence="7">
    <location>
        <begin position="107"/>
        <end position="245"/>
    </location>
</feature>
<dbReference type="PROSITE" id="PS50405">
    <property type="entry name" value="GST_CTER"/>
    <property type="match status" value="1"/>
</dbReference>
<comment type="function">
    <text evidence="1">Conjugation of reduced glutathione to a wide number of exogenous and endogenous hydrophobic electrophiles.</text>
</comment>
<dbReference type="AlphaFoldDB" id="A0A2V0NVL8"/>
<evidence type="ECO:0000256" key="4">
    <source>
        <dbReference type="ARBA" id="ARBA00022679"/>
    </source>
</evidence>